<proteinExistence type="predicted"/>
<accession>A0A166FM00</accession>
<dbReference type="PATRIC" id="fig|47311.3.peg.9"/>
<reference evidence="2 3" key="1">
    <citation type="submission" date="2016-04" db="EMBL/GenBank/DDBJ databases">
        <title>Genome sequence of Methanobrevibacter cuticularis DSM 11139.</title>
        <authorList>
            <person name="Poehlein A."/>
            <person name="Seedorf H."/>
            <person name="Daniel R."/>
        </authorList>
    </citation>
    <scope>NUCLEOTIDE SEQUENCE [LARGE SCALE GENOMIC DNA]</scope>
    <source>
        <strain evidence="2 3">DSM 11139</strain>
    </source>
</reference>
<dbReference type="SUPFAM" id="SSF50346">
    <property type="entry name" value="PRC-barrel domain"/>
    <property type="match status" value="1"/>
</dbReference>
<comment type="caution">
    <text evidence="2">The sequence shown here is derived from an EMBL/GenBank/DDBJ whole genome shotgun (WGS) entry which is preliminary data.</text>
</comment>
<dbReference type="Gene3D" id="2.30.30.240">
    <property type="entry name" value="PRC-barrel domain"/>
    <property type="match status" value="1"/>
</dbReference>
<dbReference type="AlphaFoldDB" id="A0A166FM00"/>
<evidence type="ECO:0000313" key="3">
    <source>
        <dbReference type="Proteomes" id="UP000077275"/>
    </source>
</evidence>
<dbReference type="InterPro" id="IPR027275">
    <property type="entry name" value="PRC-brl_dom"/>
</dbReference>
<dbReference type="EMBL" id="LWMW01000004">
    <property type="protein sequence ID" value="KZX17818.1"/>
    <property type="molecule type" value="Genomic_DNA"/>
</dbReference>
<sequence length="75" mass="8423">MKMNDFTGMEVIDTEGQSVGKIDTVEFDTADGTIKDIIIKWKNNIFFSRKKTLAYNHIDNINDVVLLNVAVSGND</sequence>
<name>A0A166FM00_9EURY</name>
<evidence type="ECO:0000313" key="2">
    <source>
        <dbReference type="EMBL" id="KZX17818.1"/>
    </source>
</evidence>
<dbReference type="RefSeq" id="WP_067257138.1">
    <property type="nucleotide sequence ID" value="NZ_LWMW01000004.1"/>
</dbReference>
<feature type="domain" description="PRC-barrel" evidence="1">
    <location>
        <begin position="4"/>
        <end position="68"/>
    </location>
</feature>
<dbReference type="InterPro" id="IPR011033">
    <property type="entry name" value="PRC_barrel-like_sf"/>
</dbReference>
<dbReference type="Pfam" id="PF05239">
    <property type="entry name" value="PRC"/>
    <property type="match status" value="1"/>
</dbReference>
<dbReference type="OrthoDB" id="78621at2157"/>
<organism evidence="2 3">
    <name type="scientific">Methanobrevibacter cuticularis</name>
    <dbReference type="NCBI Taxonomy" id="47311"/>
    <lineage>
        <taxon>Archaea</taxon>
        <taxon>Methanobacteriati</taxon>
        <taxon>Methanobacteriota</taxon>
        <taxon>Methanomada group</taxon>
        <taxon>Methanobacteria</taxon>
        <taxon>Methanobacteriales</taxon>
        <taxon>Methanobacteriaceae</taxon>
        <taxon>Methanobrevibacter</taxon>
    </lineage>
</organism>
<protein>
    <submittedName>
        <fullName evidence="2">PRC-barrel domain protein</fullName>
    </submittedName>
</protein>
<keyword evidence="3" id="KW-1185">Reference proteome</keyword>
<evidence type="ECO:0000259" key="1">
    <source>
        <dbReference type="Pfam" id="PF05239"/>
    </source>
</evidence>
<gene>
    <name evidence="2" type="ORF">MBCUT_00070</name>
</gene>
<dbReference type="Proteomes" id="UP000077275">
    <property type="component" value="Unassembled WGS sequence"/>
</dbReference>